<dbReference type="Proteomes" id="UP000703590">
    <property type="component" value="Unassembled WGS sequence"/>
</dbReference>
<dbReference type="RefSeq" id="WP_205457735.1">
    <property type="nucleotide sequence ID" value="NZ_JAFHKK010000001.1"/>
</dbReference>
<dbReference type="EMBL" id="JAFHKK010000001">
    <property type="protein sequence ID" value="MBN2963302.1"/>
    <property type="molecule type" value="Genomic_DNA"/>
</dbReference>
<evidence type="ECO:0000313" key="3">
    <source>
        <dbReference type="Proteomes" id="UP000703590"/>
    </source>
</evidence>
<dbReference type="InterPro" id="IPR008869">
    <property type="entry name" value="MlaC/ttg2D"/>
</dbReference>
<reference evidence="2 3" key="1">
    <citation type="submission" date="2021-02" db="EMBL/GenBank/DDBJ databases">
        <title>Sulfurospirillum tamanensis sp. nov.</title>
        <authorList>
            <person name="Frolova A."/>
            <person name="Merkel A."/>
            <person name="Slobodkin A."/>
        </authorList>
    </citation>
    <scope>NUCLEOTIDE SEQUENCE [LARGE SCALE GENOMIC DNA]</scope>
    <source>
        <strain evidence="2 3">T05b</strain>
    </source>
</reference>
<sequence length="196" mass="22542">MKRIFIVLLGLSLSLFAAIEKEQIAPIMKHKIQSVTDLLQQENISKSILSGQIFEEFDPVFDFDLMARLSLGTAQWRVLSGAEQKEFTYHFVARLKRSFIEKLELYSNEVAVIKDAKDVVVGSSTRVFLLTELISKEANYQVDYKFYDAKGRGWLIYDVDILGVSIVQTYRSQFEGFLKDNPFEALIGWLQEDLEP</sequence>
<feature type="signal peptide" evidence="1">
    <location>
        <begin position="1"/>
        <end position="17"/>
    </location>
</feature>
<reference evidence="2 3" key="3">
    <citation type="submission" date="2021-02" db="EMBL/GenBank/DDBJ databases">
        <authorList>
            <person name="Merkel A.Y."/>
        </authorList>
    </citation>
    <scope>NUCLEOTIDE SEQUENCE [LARGE SCALE GENOMIC DNA]</scope>
    <source>
        <strain evidence="2 3">T05b</strain>
    </source>
</reference>
<accession>A0ABS2WP12</accession>
<protein>
    <submittedName>
        <fullName evidence="2">ABC transporter substrate-binding protein</fullName>
    </submittedName>
</protein>
<dbReference type="InterPro" id="IPR042245">
    <property type="entry name" value="Tgt2/MlaC_sf"/>
</dbReference>
<organism evidence="2 3">
    <name type="scientific">Sulfurospirillum tamanense</name>
    <dbReference type="NCBI Taxonomy" id="2813362"/>
    <lineage>
        <taxon>Bacteria</taxon>
        <taxon>Pseudomonadati</taxon>
        <taxon>Campylobacterota</taxon>
        <taxon>Epsilonproteobacteria</taxon>
        <taxon>Campylobacterales</taxon>
        <taxon>Sulfurospirillaceae</taxon>
        <taxon>Sulfurospirillum</taxon>
    </lineage>
</organism>
<keyword evidence="3" id="KW-1185">Reference proteome</keyword>
<evidence type="ECO:0000256" key="1">
    <source>
        <dbReference type="SAM" id="SignalP"/>
    </source>
</evidence>
<dbReference type="Pfam" id="PF05494">
    <property type="entry name" value="MlaC"/>
    <property type="match status" value="1"/>
</dbReference>
<dbReference type="PANTHER" id="PTHR36573:SF1">
    <property type="entry name" value="INTERMEMBRANE PHOSPHOLIPID TRANSPORT SYSTEM BINDING PROTEIN MLAC"/>
    <property type="match status" value="1"/>
</dbReference>
<keyword evidence="1" id="KW-0732">Signal</keyword>
<proteinExistence type="predicted"/>
<gene>
    <name evidence="2" type="ORF">JWV37_00780</name>
</gene>
<dbReference type="Gene3D" id="3.10.450.710">
    <property type="entry name" value="Tgt2/MlaC"/>
    <property type="match status" value="1"/>
</dbReference>
<name>A0ABS2WP12_9BACT</name>
<comment type="caution">
    <text evidence="2">The sequence shown here is derived from an EMBL/GenBank/DDBJ whole genome shotgun (WGS) entry which is preliminary data.</text>
</comment>
<dbReference type="PANTHER" id="PTHR36573">
    <property type="entry name" value="INTERMEMBRANE PHOSPHOLIPID TRANSPORT SYSTEM BINDING PROTEIN MLAC"/>
    <property type="match status" value="1"/>
</dbReference>
<feature type="chain" id="PRO_5045245023" evidence="1">
    <location>
        <begin position="18"/>
        <end position="196"/>
    </location>
</feature>
<reference evidence="3" key="2">
    <citation type="submission" date="2021-02" db="EMBL/GenBank/DDBJ databases">
        <title>Sulfurospirillum tamanensis sp. nov.</title>
        <authorList>
            <person name="Merkel A.Y."/>
        </authorList>
    </citation>
    <scope>NUCLEOTIDE SEQUENCE [LARGE SCALE GENOMIC DNA]</scope>
    <source>
        <strain evidence="3">T05b</strain>
    </source>
</reference>
<evidence type="ECO:0000313" key="2">
    <source>
        <dbReference type="EMBL" id="MBN2963302.1"/>
    </source>
</evidence>